<organism evidence="2 3">
    <name type="scientific">Thauera propionica</name>
    <dbReference type="NCBI Taxonomy" id="2019431"/>
    <lineage>
        <taxon>Bacteria</taxon>
        <taxon>Pseudomonadati</taxon>
        <taxon>Pseudomonadota</taxon>
        <taxon>Betaproteobacteria</taxon>
        <taxon>Rhodocyclales</taxon>
        <taxon>Zoogloeaceae</taxon>
        <taxon>Thauera</taxon>
    </lineage>
</organism>
<dbReference type="EMBL" id="NOIH01000003">
    <property type="protein sequence ID" value="OYD54937.1"/>
    <property type="molecule type" value="Genomic_DNA"/>
</dbReference>
<gene>
    <name evidence="2" type="ORF">CGK74_01605</name>
</gene>
<protein>
    <recommendedName>
        <fullName evidence="1">DUF5615 domain-containing protein</fullName>
    </recommendedName>
</protein>
<sequence>MRLLVDNQLPAALARWLSSKQLCAAHVTDVGLADASDSEIWRHAREESLVIVTKDDDFRILANHQRSIPPQVVWVRLGNCRKQALFTAFDSVLPQLIEALEAGESIVEIR</sequence>
<accession>A0A235F251</accession>
<dbReference type="AlphaFoldDB" id="A0A235F251"/>
<reference evidence="2 3" key="1">
    <citation type="submission" date="2017-07" db="EMBL/GenBank/DDBJ databases">
        <title>Thauera sp. KNDSS-Mac4 genome sequence and assembly.</title>
        <authorList>
            <person name="Mayilraj S."/>
        </authorList>
    </citation>
    <scope>NUCLEOTIDE SEQUENCE [LARGE SCALE GENOMIC DNA]</scope>
    <source>
        <strain evidence="2 3">KNDSS-Mac4</strain>
    </source>
</reference>
<name>A0A235F251_9RHOO</name>
<dbReference type="InterPro" id="IPR041049">
    <property type="entry name" value="DUF5615"/>
</dbReference>
<dbReference type="OrthoDB" id="334367at2"/>
<dbReference type="RefSeq" id="WP_094266787.1">
    <property type="nucleotide sequence ID" value="NZ_JAQVFK010000035.1"/>
</dbReference>
<proteinExistence type="predicted"/>
<dbReference type="Proteomes" id="UP000215181">
    <property type="component" value="Unassembled WGS sequence"/>
</dbReference>
<feature type="domain" description="DUF5615" evidence="1">
    <location>
        <begin position="1"/>
        <end position="107"/>
    </location>
</feature>
<dbReference type="Pfam" id="PF18480">
    <property type="entry name" value="DUF5615"/>
    <property type="match status" value="1"/>
</dbReference>
<comment type="caution">
    <text evidence="2">The sequence shown here is derived from an EMBL/GenBank/DDBJ whole genome shotgun (WGS) entry which is preliminary data.</text>
</comment>
<evidence type="ECO:0000313" key="3">
    <source>
        <dbReference type="Proteomes" id="UP000215181"/>
    </source>
</evidence>
<keyword evidence="3" id="KW-1185">Reference proteome</keyword>
<evidence type="ECO:0000259" key="1">
    <source>
        <dbReference type="Pfam" id="PF18480"/>
    </source>
</evidence>
<evidence type="ECO:0000313" key="2">
    <source>
        <dbReference type="EMBL" id="OYD54937.1"/>
    </source>
</evidence>